<organism evidence="1">
    <name type="scientific">marine sediment metagenome</name>
    <dbReference type="NCBI Taxonomy" id="412755"/>
    <lineage>
        <taxon>unclassified sequences</taxon>
        <taxon>metagenomes</taxon>
        <taxon>ecological metagenomes</taxon>
    </lineage>
</organism>
<dbReference type="AlphaFoldDB" id="A0A0F9N2T1"/>
<proteinExistence type="predicted"/>
<sequence length="101" mass="11811">MRFVKFDEDLYNHIIKSRNIFDNEEQSKIKEALRYNIFTVIMFSDMTGIPVSTVNSKTSPKLAKDGKIYTELDYTFPWPSLNKAGGKFIVRNEKAEELLRK</sequence>
<evidence type="ECO:0000313" key="1">
    <source>
        <dbReference type="EMBL" id="KKM83115.1"/>
    </source>
</evidence>
<dbReference type="EMBL" id="LAZR01007762">
    <property type="protein sequence ID" value="KKM83115.1"/>
    <property type="molecule type" value="Genomic_DNA"/>
</dbReference>
<gene>
    <name evidence="1" type="ORF">LCGC14_1312710</name>
</gene>
<reference evidence="1" key="1">
    <citation type="journal article" date="2015" name="Nature">
        <title>Complex archaea that bridge the gap between prokaryotes and eukaryotes.</title>
        <authorList>
            <person name="Spang A."/>
            <person name="Saw J.H."/>
            <person name="Jorgensen S.L."/>
            <person name="Zaremba-Niedzwiedzka K."/>
            <person name="Martijn J."/>
            <person name="Lind A.E."/>
            <person name="van Eijk R."/>
            <person name="Schleper C."/>
            <person name="Guy L."/>
            <person name="Ettema T.J."/>
        </authorList>
    </citation>
    <scope>NUCLEOTIDE SEQUENCE</scope>
</reference>
<accession>A0A0F9N2T1</accession>
<comment type="caution">
    <text evidence="1">The sequence shown here is derived from an EMBL/GenBank/DDBJ whole genome shotgun (WGS) entry which is preliminary data.</text>
</comment>
<protein>
    <submittedName>
        <fullName evidence="1">Uncharacterized protein</fullName>
    </submittedName>
</protein>
<name>A0A0F9N2T1_9ZZZZ</name>